<reference evidence="2" key="2">
    <citation type="submission" date="2022-02" db="EMBL/GenBank/DDBJ databases">
        <authorList>
            <person name="Elcheninov A.G."/>
            <person name="Sorokin D.Y."/>
            <person name="Kublanov I.V."/>
        </authorList>
    </citation>
    <scope>NUCLEOTIDE SEQUENCE</scope>
    <source>
        <strain evidence="2">AArc-St2</strain>
    </source>
</reference>
<sequence>MPSERWKPTRRTFLGTTMSGTAIALAGCTGDADGGNDTNEDTVNEPEDSDLDDSEPEDEDQQVEQLDSPAEFPDGEECAVCNMVTPDYPEWNAQLVGTDGTRVYFCSSGCMSTYIADPEHFGGDDEEIENVWVTDYETGELIDATESYYVRVKESSHVDDVMMKNPTPFTDRDGAETFIDELNDGFDADYDRDADVITFDDFDMDNAMFYREQFFENGDDHDHDHDHDDHSDH</sequence>
<keyword evidence="3" id="KW-1185">Reference proteome</keyword>
<dbReference type="PROSITE" id="PS51257">
    <property type="entry name" value="PROKAR_LIPOPROTEIN"/>
    <property type="match status" value="1"/>
</dbReference>
<dbReference type="Pfam" id="PF05573">
    <property type="entry name" value="NosL"/>
    <property type="match status" value="1"/>
</dbReference>
<comment type="caution">
    <text evidence="2">The sequence shown here is derived from an EMBL/GenBank/DDBJ whole genome shotgun (WGS) entry which is preliminary data.</text>
</comment>
<evidence type="ECO:0000313" key="3">
    <source>
        <dbReference type="Proteomes" id="UP001203207"/>
    </source>
</evidence>
<dbReference type="SUPFAM" id="SSF160387">
    <property type="entry name" value="NosL/MerB-like"/>
    <property type="match status" value="1"/>
</dbReference>
<gene>
    <name evidence="2" type="ORF">AArcSt2_11210</name>
</gene>
<dbReference type="InterPro" id="IPR008719">
    <property type="entry name" value="N2O_reductase_NosL"/>
</dbReference>
<proteinExistence type="predicted"/>
<feature type="region of interest" description="Disordered" evidence="1">
    <location>
        <begin position="26"/>
        <end position="75"/>
    </location>
</feature>
<dbReference type="PANTHER" id="PTHR41247:SF1">
    <property type="entry name" value="HTH-TYPE TRANSCRIPTIONAL REPRESSOR YCNK"/>
    <property type="match status" value="1"/>
</dbReference>
<protein>
    <submittedName>
        <fullName evidence="2">Nitrous oxide reductase accessory protein NosL</fullName>
    </submittedName>
</protein>
<accession>A0AAE3K8X9</accession>
<name>A0AAE3K8X9_9EURY</name>
<evidence type="ECO:0000313" key="2">
    <source>
        <dbReference type="EMBL" id="MCL9817513.1"/>
    </source>
</evidence>
<dbReference type="Proteomes" id="UP001203207">
    <property type="component" value="Unassembled WGS sequence"/>
</dbReference>
<reference evidence="2" key="1">
    <citation type="journal article" date="2022" name="Syst. Appl. Microbiol.">
        <title>Natronocalculus amylovorans gen. nov., sp. nov., and Natranaeroarchaeum aerophilus sp. nov., dominant culturable amylolytic natronoarchaea from hypersaline soda lakes in southwestern Siberia.</title>
        <authorList>
            <person name="Sorokin D.Y."/>
            <person name="Elcheninov A.G."/>
            <person name="Khizhniak T.V."/>
            <person name="Koenen M."/>
            <person name="Bale N.J."/>
            <person name="Damste J.S.S."/>
            <person name="Kublanov I.V."/>
        </authorList>
    </citation>
    <scope>NUCLEOTIDE SEQUENCE</scope>
    <source>
        <strain evidence="2">AArc-St2</strain>
    </source>
</reference>
<dbReference type="EMBL" id="JAKRVX010000004">
    <property type="protein sequence ID" value="MCL9817513.1"/>
    <property type="molecule type" value="Genomic_DNA"/>
</dbReference>
<dbReference type="AlphaFoldDB" id="A0AAE3K8X9"/>
<feature type="compositionally biased region" description="Acidic residues" evidence="1">
    <location>
        <begin position="38"/>
        <end position="62"/>
    </location>
</feature>
<dbReference type="RefSeq" id="WP_250584696.1">
    <property type="nucleotide sequence ID" value="NZ_JAKRVX010000004.1"/>
</dbReference>
<evidence type="ECO:0000256" key="1">
    <source>
        <dbReference type="SAM" id="MobiDB-lite"/>
    </source>
</evidence>
<dbReference type="PANTHER" id="PTHR41247">
    <property type="entry name" value="HTH-TYPE TRANSCRIPTIONAL REPRESSOR YCNK"/>
    <property type="match status" value="1"/>
</dbReference>
<organism evidence="2 3">
    <name type="scientific">Natronocalculus amylovorans</name>
    <dbReference type="NCBI Taxonomy" id="2917812"/>
    <lineage>
        <taxon>Archaea</taxon>
        <taxon>Methanobacteriati</taxon>
        <taxon>Methanobacteriota</taxon>
        <taxon>Stenosarchaea group</taxon>
        <taxon>Halobacteria</taxon>
        <taxon>Halobacteriales</taxon>
        <taxon>Haloferacaceae</taxon>
        <taxon>Natronocalculus</taxon>
    </lineage>
</organism>